<dbReference type="Gene3D" id="3.90.550.10">
    <property type="entry name" value="Spore Coat Polysaccharide Biosynthesis Protein SpsA, Chain A"/>
    <property type="match status" value="1"/>
</dbReference>
<dbReference type="PANTHER" id="PTHR11675:SF119">
    <property type="entry name" value="POLYPEPTIDE N-ACETYLGALACTOSAMINYLTRANSFERASE 2"/>
    <property type="match status" value="1"/>
</dbReference>
<keyword evidence="2" id="KW-1015">Disulfide bond</keyword>
<reference evidence="4" key="1">
    <citation type="submission" date="2021-01" db="UniProtKB">
        <authorList>
            <consortium name="EnsemblMetazoa"/>
        </authorList>
    </citation>
    <scope>IDENTIFICATION</scope>
</reference>
<dbReference type="GO" id="GO:0005794">
    <property type="term" value="C:Golgi apparatus"/>
    <property type="evidence" value="ECO:0007669"/>
    <property type="project" value="TreeGrafter"/>
</dbReference>
<accession>A0A7M5UMX7</accession>
<dbReference type="AlphaFoldDB" id="A0A7M5UMX7"/>
<evidence type="ECO:0000313" key="5">
    <source>
        <dbReference type="Proteomes" id="UP000594262"/>
    </source>
</evidence>
<keyword evidence="5" id="KW-1185">Reference proteome</keyword>
<dbReference type="GO" id="GO:0004653">
    <property type="term" value="F:polypeptide N-acetylgalactosaminyltransferase activity"/>
    <property type="evidence" value="ECO:0007669"/>
    <property type="project" value="TreeGrafter"/>
</dbReference>
<dbReference type="Proteomes" id="UP000594262">
    <property type="component" value="Unplaced"/>
</dbReference>
<dbReference type="OrthoDB" id="429263at2759"/>
<keyword evidence="1" id="KW-0808">Transferase</keyword>
<evidence type="ECO:0000259" key="3">
    <source>
        <dbReference type="Pfam" id="PF02709"/>
    </source>
</evidence>
<dbReference type="InterPro" id="IPR029044">
    <property type="entry name" value="Nucleotide-diphossugar_trans"/>
</dbReference>
<name>A0A7M5UMX7_9CNID</name>
<evidence type="ECO:0000256" key="1">
    <source>
        <dbReference type="ARBA" id="ARBA00022679"/>
    </source>
</evidence>
<proteinExistence type="predicted"/>
<dbReference type="EnsemblMetazoa" id="CLYHEMT001467.6">
    <property type="protein sequence ID" value="CLYHEMP001467.6"/>
    <property type="gene ID" value="CLYHEMG001467"/>
</dbReference>
<evidence type="ECO:0000313" key="4">
    <source>
        <dbReference type="EnsemblMetazoa" id="CLYHEMP001467.7"/>
    </source>
</evidence>
<dbReference type="Pfam" id="PF02709">
    <property type="entry name" value="Glyco_transf_7C"/>
    <property type="match status" value="1"/>
</dbReference>
<evidence type="ECO:0000256" key="2">
    <source>
        <dbReference type="ARBA" id="ARBA00023157"/>
    </source>
</evidence>
<dbReference type="EnsemblMetazoa" id="CLYHEMT001467.7">
    <property type="protein sequence ID" value="CLYHEMP001467.7"/>
    <property type="gene ID" value="CLYHEMG001467"/>
</dbReference>
<dbReference type="SUPFAM" id="SSF53448">
    <property type="entry name" value="Nucleotide-diphospho-sugar transferases"/>
    <property type="match status" value="1"/>
</dbReference>
<organism evidence="4 5">
    <name type="scientific">Clytia hemisphaerica</name>
    <dbReference type="NCBI Taxonomy" id="252671"/>
    <lineage>
        <taxon>Eukaryota</taxon>
        <taxon>Metazoa</taxon>
        <taxon>Cnidaria</taxon>
        <taxon>Hydrozoa</taxon>
        <taxon>Hydroidolina</taxon>
        <taxon>Leptothecata</taxon>
        <taxon>Obeliida</taxon>
        <taxon>Clytiidae</taxon>
        <taxon>Clytia</taxon>
    </lineage>
</organism>
<protein>
    <recommendedName>
        <fullName evidence="3">Galactosyltransferase C-terminal domain-containing protein</fullName>
    </recommendedName>
</protein>
<sequence length="102" mass="11833">MHFIWEPLFEKEMKEQKADPTHPISTPVIAGGLFAVQKQWFNQLGQYDSLLEIWGAENFEISFKTWMCGGSMKIIPCSRVGHIFRKSHPYEFPLGNGHTYLM</sequence>
<dbReference type="GO" id="GO:0006493">
    <property type="term" value="P:protein O-linked glycosylation"/>
    <property type="evidence" value="ECO:0007669"/>
    <property type="project" value="TreeGrafter"/>
</dbReference>
<dbReference type="InterPro" id="IPR027791">
    <property type="entry name" value="Galactosyl_T_C"/>
</dbReference>
<dbReference type="PANTHER" id="PTHR11675">
    <property type="entry name" value="N-ACETYLGALACTOSAMINYLTRANSFERASE"/>
    <property type="match status" value="1"/>
</dbReference>
<feature type="domain" description="Galactosyltransferase C-terminal" evidence="3">
    <location>
        <begin position="24"/>
        <end position="87"/>
    </location>
</feature>